<evidence type="ECO:0000313" key="1">
    <source>
        <dbReference type="EMBL" id="SMP19989.1"/>
    </source>
</evidence>
<dbReference type="AlphaFoldDB" id="A0AA45WP38"/>
<evidence type="ECO:0000313" key="2">
    <source>
        <dbReference type="Proteomes" id="UP001157946"/>
    </source>
</evidence>
<dbReference type="RefSeq" id="WP_022738132.1">
    <property type="nucleotide sequence ID" value="NZ_FXTU01000003.1"/>
</dbReference>
<name>A0AA45WP38_9BACL</name>
<organism evidence="1 2">
    <name type="scientific">Laceyella tengchongensis</name>
    <dbReference type="NCBI Taxonomy" id="574699"/>
    <lineage>
        <taxon>Bacteria</taxon>
        <taxon>Bacillati</taxon>
        <taxon>Bacillota</taxon>
        <taxon>Bacilli</taxon>
        <taxon>Bacillales</taxon>
        <taxon>Thermoactinomycetaceae</taxon>
        <taxon>Laceyella</taxon>
    </lineage>
</organism>
<reference evidence="1" key="1">
    <citation type="submission" date="2017-05" db="EMBL/GenBank/DDBJ databases">
        <authorList>
            <person name="Varghese N."/>
            <person name="Submissions S."/>
        </authorList>
    </citation>
    <scope>NUCLEOTIDE SEQUENCE</scope>
    <source>
        <strain evidence="1">DSM 45262</strain>
    </source>
</reference>
<gene>
    <name evidence="1" type="ORF">SAMN06265361_103348</name>
</gene>
<accession>A0AA45WP38</accession>
<sequence>MLFFKSNRRGSLVAQIHMIDTPKYLKVAPCNHVYKTQPLLRGYVANKPTTRVGQMDVSAFLPQAAPHFHQDHTQAV</sequence>
<comment type="caution">
    <text evidence="1">The sequence shown here is derived from an EMBL/GenBank/DDBJ whole genome shotgun (WGS) entry which is preliminary data.</text>
</comment>
<dbReference type="Proteomes" id="UP001157946">
    <property type="component" value="Unassembled WGS sequence"/>
</dbReference>
<keyword evidence="2" id="KW-1185">Reference proteome</keyword>
<protein>
    <submittedName>
        <fullName evidence="1">Uncharacterized protein</fullName>
    </submittedName>
</protein>
<dbReference type="EMBL" id="FXTU01000003">
    <property type="protein sequence ID" value="SMP19989.1"/>
    <property type="molecule type" value="Genomic_DNA"/>
</dbReference>
<proteinExistence type="predicted"/>